<dbReference type="Proteomes" id="UP000683925">
    <property type="component" value="Unassembled WGS sequence"/>
</dbReference>
<evidence type="ECO:0000313" key="1">
    <source>
        <dbReference type="EMBL" id="CAD8178833.1"/>
    </source>
</evidence>
<organism evidence="1 2">
    <name type="scientific">Paramecium octaurelia</name>
    <dbReference type="NCBI Taxonomy" id="43137"/>
    <lineage>
        <taxon>Eukaryota</taxon>
        <taxon>Sar</taxon>
        <taxon>Alveolata</taxon>
        <taxon>Ciliophora</taxon>
        <taxon>Intramacronucleata</taxon>
        <taxon>Oligohymenophorea</taxon>
        <taxon>Peniculida</taxon>
        <taxon>Parameciidae</taxon>
        <taxon>Paramecium</taxon>
    </lineage>
</organism>
<gene>
    <name evidence="1" type="ORF">POCTA_138.1.T0710282</name>
</gene>
<dbReference type="OrthoDB" id="299605at2759"/>
<protein>
    <submittedName>
        <fullName evidence="1">Uncharacterized protein</fullName>
    </submittedName>
</protein>
<name>A0A8S1VR63_PAROT</name>
<evidence type="ECO:0000313" key="2">
    <source>
        <dbReference type="Proteomes" id="UP000683925"/>
    </source>
</evidence>
<proteinExistence type="predicted"/>
<dbReference type="AlphaFoldDB" id="A0A8S1VR63"/>
<accession>A0A8S1VR63</accession>
<sequence>MFRWISRSAESTTYTQLNSIQDENNIIISLSFQQNGQKMLYRRYNNGKVILIIPNKLDFMLRCKNLRSQKYIVGHLLIRVDSQQWHNMFTLGQLKWSHQLQLILAYLYDGDIKLLNIKLLVPQDIIRDQKVSKSKKQEFFESIKEFKIYKLLKMIQNTMHRYSSQTLEYLNSFNSILMPIDI</sequence>
<reference evidence="1" key="1">
    <citation type="submission" date="2021-01" db="EMBL/GenBank/DDBJ databases">
        <authorList>
            <consortium name="Genoscope - CEA"/>
            <person name="William W."/>
        </authorList>
    </citation>
    <scope>NUCLEOTIDE SEQUENCE</scope>
</reference>
<keyword evidence="2" id="KW-1185">Reference proteome</keyword>
<comment type="caution">
    <text evidence="1">The sequence shown here is derived from an EMBL/GenBank/DDBJ whole genome shotgun (WGS) entry which is preliminary data.</text>
</comment>
<dbReference type="EMBL" id="CAJJDP010000070">
    <property type="protein sequence ID" value="CAD8178833.1"/>
    <property type="molecule type" value="Genomic_DNA"/>
</dbReference>